<protein>
    <recommendedName>
        <fullName evidence="7">50S ribosomal protein L3</fullName>
    </recommendedName>
</protein>
<accession>A0A381PVM4</accession>
<proteinExistence type="inferred from homology"/>
<dbReference type="GO" id="GO:0019843">
    <property type="term" value="F:rRNA binding"/>
    <property type="evidence" value="ECO:0007669"/>
    <property type="project" value="UniProtKB-KW"/>
</dbReference>
<evidence type="ECO:0000313" key="6">
    <source>
        <dbReference type="EMBL" id="SUZ71095.1"/>
    </source>
</evidence>
<dbReference type="GO" id="GO:0006412">
    <property type="term" value="P:translation"/>
    <property type="evidence" value="ECO:0007669"/>
    <property type="project" value="InterPro"/>
</dbReference>
<dbReference type="PANTHER" id="PTHR11229">
    <property type="entry name" value="50S RIBOSOMAL PROTEIN L3"/>
    <property type="match status" value="1"/>
</dbReference>
<dbReference type="SUPFAM" id="SSF50447">
    <property type="entry name" value="Translation proteins"/>
    <property type="match status" value="1"/>
</dbReference>
<name>A0A381PVM4_9ZZZZ</name>
<keyword evidence="3" id="KW-0694">RNA-binding</keyword>
<dbReference type="Pfam" id="PF00297">
    <property type="entry name" value="Ribosomal_L3"/>
    <property type="match status" value="1"/>
</dbReference>
<reference evidence="6" key="1">
    <citation type="submission" date="2018-05" db="EMBL/GenBank/DDBJ databases">
        <authorList>
            <person name="Lanie J.A."/>
            <person name="Ng W.-L."/>
            <person name="Kazmierczak K.M."/>
            <person name="Andrzejewski T.M."/>
            <person name="Davidsen T.M."/>
            <person name="Wayne K.J."/>
            <person name="Tettelin H."/>
            <person name="Glass J.I."/>
            <person name="Rusch D."/>
            <person name="Podicherti R."/>
            <person name="Tsui H.-C.T."/>
            <person name="Winkler M.E."/>
        </authorList>
    </citation>
    <scope>NUCLEOTIDE SEQUENCE</scope>
</reference>
<comment type="similarity">
    <text evidence="1">Belongs to the universal ribosomal protein uL3 family.</text>
</comment>
<dbReference type="GO" id="GO:0003735">
    <property type="term" value="F:structural constituent of ribosome"/>
    <property type="evidence" value="ECO:0007669"/>
    <property type="project" value="InterPro"/>
</dbReference>
<evidence type="ECO:0000256" key="1">
    <source>
        <dbReference type="ARBA" id="ARBA00006540"/>
    </source>
</evidence>
<keyword evidence="2" id="KW-0699">rRNA-binding</keyword>
<evidence type="ECO:0000256" key="3">
    <source>
        <dbReference type="ARBA" id="ARBA00022884"/>
    </source>
</evidence>
<sequence>MSALLGKKVGMTQVFNDKGDCVPVTVVQVERCVPVLRRTVEKDGYNAVMLAYGDRKPKHTNKPLKGFYGKHKVEPAKVLKEFRNQNVDDDAMGKPIKVDIFSAGDEVEVVGVTKGRGFSGVFRRFNYGGAPASHGHHESYRGTGSIGMHTYPGRVLKGMGMPGRMGGKTKHLKNLEVVQVDVENNVLLLKGSVPGANGGLLRIFKS</sequence>
<evidence type="ECO:0000256" key="2">
    <source>
        <dbReference type="ARBA" id="ARBA00022730"/>
    </source>
</evidence>
<evidence type="ECO:0000256" key="4">
    <source>
        <dbReference type="ARBA" id="ARBA00022980"/>
    </source>
</evidence>
<dbReference type="FunFam" id="2.40.30.10:FF:000004">
    <property type="entry name" value="50S ribosomal protein L3"/>
    <property type="match status" value="1"/>
</dbReference>
<evidence type="ECO:0000256" key="5">
    <source>
        <dbReference type="ARBA" id="ARBA00023274"/>
    </source>
</evidence>
<organism evidence="6">
    <name type="scientific">marine metagenome</name>
    <dbReference type="NCBI Taxonomy" id="408172"/>
    <lineage>
        <taxon>unclassified sequences</taxon>
        <taxon>metagenomes</taxon>
        <taxon>ecological metagenomes</taxon>
    </lineage>
</organism>
<dbReference type="InterPro" id="IPR009000">
    <property type="entry name" value="Transl_B-barrel_sf"/>
</dbReference>
<dbReference type="AlphaFoldDB" id="A0A381PVM4"/>
<dbReference type="GO" id="GO:0022625">
    <property type="term" value="C:cytosolic large ribosomal subunit"/>
    <property type="evidence" value="ECO:0007669"/>
    <property type="project" value="TreeGrafter"/>
</dbReference>
<dbReference type="HAMAP" id="MF_01325_B">
    <property type="entry name" value="Ribosomal_uL3_B"/>
    <property type="match status" value="1"/>
</dbReference>
<dbReference type="PANTHER" id="PTHR11229:SF16">
    <property type="entry name" value="LARGE RIBOSOMAL SUBUNIT PROTEIN UL3C"/>
    <property type="match status" value="1"/>
</dbReference>
<keyword evidence="4" id="KW-0689">Ribosomal protein</keyword>
<dbReference type="InterPro" id="IPR000597">
    <property type="entry name" value="Ribosomal_uL3"/>
</dbReference>
<dbReference type="Gene3D" id="3.30.160.810">
    <property type="match status" value="1"/>
</dbReference>
<keyword evidence="5" id="KW-0687">Ribonucleoprotein</keyword>
<gene>
    <name evidence="6" type="ORF">METZ01_LOCUS23949</name>
</gene>
<dbReference type="Gene3D" id="2.40.30.10">
    <property type="entry name" value="Translation factors"/>
    <property type="match status" value="1"/>
</dbReference>
<dbReference type="InterPro" id="IPR019927">
    <property type="entry name" value="Ribosomal_uL3_bac/org-type"/>
</dbReference>
<evidence type="ECO:0008006" key="7">
    <source>
        <dbReference type="Google" id="ProtNLM"/>
    </source>
</evidence>
<dbReference type="EMBL" id="UINC01001111">
    <property type="protein sequence ID" value="SUZ71095.1"/>
    <property type="molecule type" value="Genomic_DNA"/>
</dbReference>
<dbReference type="NCBIfam" id="TIGR03625">
    <property type="entry name" value="L3_bact"/>
    <property type="match status" value="1"/>
</dbReference>